<dbReference type="InterPro" id="IPR006224">
    <property type="entry name" value="PsdUridine_synth_RluA-like_CS"/>
</dbReference>
<dbReference type="AlphaFoldDB" id="A0A1H7ZM55"/>
<dbReference type="PANTHER" id="PTHR21600">
    <property type="entry name" value="MITOCHONDRIAL RNA PSEUDOURIDINE SYNTHASE"/>
    <property type="match status" value="1"/>
</dbReference>
<evidence type="ECO:0000256" key="4">
    <source>
        <dbReference type="ARBA" id="ARBA00023235"/>
    </source>
</evidence>
<dbReference type="Pfam" id="PF00849">
    <property type="entry name" value="PseudoU_synth_2"/>
    <property type="match status" value="1"/>
</dbReference>
<dbReference type="NCBIfam" id="TIGR00005">
    <property type="entry name" value="rluA_subfam"/>
    <property type="match status" value="1"/>
</dbReference>
<evidence type="ECO:0000313" key="9">
    <source>
        <dbReference type="EMBL" id="SEM58527.1"/>
    </source>
</evidence>
<evidence type="ECO:0000256" key="5">
    <source>
        <dbReference type="PIRSR" id="PIRSR606225-1"/>
    </source>
</evidence>
<keyword evidence="3 6" id="KW-0694">RNA-binding</keyword>
<evidence type="ECO:0000313" key="10">
    <source>
        <dbReference type="Proteomes" id="UP000199158"/>
    </source>
</evidence>
<comment type="similarity">
    <text evidence="2 7">Belongs to the pseudouridine synthase RluA family.</text>
</comment>
<evidence type="ECO:0000256" key="3">
    <source>
        <dbReference type="ARBA" id="ARBA00022884"/>
    </source>
</evidence>
<dbReference type="Pfam" id="PF01479">
    <property type="entry name" value="S4"/>
    <property type="match status" value="1"/>
</dbReference>
<dbReference type="InterPro" id="IPR006225">
    <property type="entry name" value="PsdUridine_synth_RluC/D"/>
</dbReference>
<dbReference type="SMART" id="SM00363">
    <property type="entry name" value="S4"/>
    <property type="match status" value="1"/>
</dbReference>
<evidence type="ECO:0000256" key="2">
    <source>
        <dbReference type="ARBA" id="ARBA00010876"/>
    </source>
</evidence>
<organism evidence="9 10">
    <name type="scientific">Hydrogenoanaerobacterium saccharovorans</name>
    <dbReference type="NCBI Taxonomy" id="474960"/>
    <lineage>
        <taxon>Bacteria</taxon>
        <taxon>Bacillati</taxon>
        <taxon>Bacillota</taxon>
        <taxon>Clostridia</taxon>
        <taxon>Eubacteriales</taxon>
        <taxon>Oscillospiraceae</taxon>
        <taxon>Hydrogenoanaerobacterium</taxon>
    </lineage>
</organism>
<dbReference type="EC" id="5.4.99.-" evidence="7"/>
<evidence type="ECO:0000259" key="8">
    <source>
        <dbReference type="SMART" id="SM00363"/>
    </source>
</evidence>
<dbReference type="InterPro" id="IPR020103">
    <property type="entry name" value="PsdUridine_synth_cat_dom_sf"/>
</dbReference>
<dbReference type="CDD" id="cd02869">
    <property type="entry name" value="PseudoU_synth_RluA_like"/>
    <property type="match status" value="1"/>
</dbReference>
<proteinExistence type="inferred from homology"/>
<dbReference type="PROSITE" id="PS01129">
    <property type="entry name" value="PSI_RLU"/>
    <property type="match status" value="1"/>
</dbReference>
<dbReference type="RefSeq" id="WP_092751698.1">
    <property type="nucleotide sequence ID" value="NZ_FOCG01000001.1"/>
</dbReference>
<feature type="active site" evidence="5">
    <location>
        <position position="140"/>
    </location>
</feature>
<dbReference type="GO" id="GO:0003723">
    <property type="term" value="F:RNA binding"/>
    <property type="evidence" value="ECO:0007669"/>
    <property type="project" value="UniProtKB-KW"/>
</dbReference>
<dbReference type="OrthoDB" id="9807829at2"/>
<dbReference type="Gene3D" id="3.30.2350.10">
    <property type="entry name" value="Pseudouridine synthase"/>
    <property type="match status" value="1"/>
</dbReference>
<evidence type="ECO:0000256" key="1">
    <source>
        <dbReference type="ARBA" id="ARBA00000073"/>
    </source>
</evidence>
<protein>
    <recommendedName>
        <fullName evidence="7">Pseudouridine synthase</fullName>
        <ecNumber evidence="7">5.4.99.-</ecNumber>
    </recommendedName>
</protein>
<dbReference type="InterPro" id="IPR006145">
    <property type="entry name" value="PsdUridine_synth_RsuA/RluA"/>
</dbReference>
<dbReference type="InterPro" id="IPR002942">
    <property type="entry name" value="S4_RNA-bd"/>
</dbReference>
<dbReference type="InterPro" id="IPR036986">
    <property type="entry name" value="S4_RNA-bd_sf"/>
</dbReference>
<dbReference type="GO" id="GO:0120159">
    <property type="term" value="F:rRNA pseudouridine synthase activity"/>
    <property type="evidence" value="ECO:0007669"/>
    <property type="project" value="UniProtKB-ARBA"/>
</dbReference>
<dbReference type="Gene3D" id="3.10.290.10">
    <property type="entry name" value="RNA-binding S4 domain"/>
    <property type="match status" value="1"/>
</dbReference>
<keyword evidence="4 7" id="KW-0413">Isomerase</keyword>
<dbReference type="FunFam" id="3.30.2350.10:FF:000006">
    <property type="entry name" value="Pseudouridine synthase"/>
    <property type="match status" value="1"/>
</dbReference>
<dbReference type="CDD" id="cd00165">
    <property type="entry name" value="S4"/>
    <property type="match status" value="1"/>
</dbReference>
<evidence type="ECO:0000256" key="6">
    <source>
        <dbReference type="PROSITE-ProRule" id="PRU00182"/>
    </source>
</evidence>
<sequence>MPNKLEFSILPDHNSVRIDKWLAENVPDITRTTAQRLCDENLVLVCGKVVNKNYKLRTGDVLDVTIPDPHELNVVPQDIPLEVVYEDRDLLVVNKSKGMVVHPAAGNYDGTMVNALLYRCKGQLSGINGVIRPGIVHRIDKNTSGLLIVAKNDKSHTALAAQINAHTFTRVYEAMVYGNVKQDKGTVDAPIGRHPTFRKKMCVIEKNSRSAITHYEVIARYNGFTHIRCRLETGRTHQIRVHMAYIGHPVAGDDVYGPKKVIKSLEGQCLHAKVIGFIHPTTGEYMEFESELPLYFKSFLNTLKQ</sequence>
<comment type="function">
    <text evidence="7">Responsible for synthesis of pseudouridine from uracil.</text>
</comment>
<reference evidence="9 10" key="1">
    <citation type="submission" date="2016-10" db="EMBL/GenBank/DDBJ databases">
        <authorList>
            <person name="de Groot N.N."/>
        </authorList>
    </citation>
    <scope>NUCLEOTIDE SEQUENCE [LARGE SCALE GENOMIC DNA]</scope>
    <source>
        <strain evidence="9 10">CGMCC 1.5070</strain>
    </source>
</reference>
<dbReference type="SUPFAM" id="SSF55174">
    <property type="entry name" value="Alpha-L RNA-binding motif"/>
    <property type="match status" value="1"/>
</dbReference>
<dbReference type="InterPro" id="IPR050188">
    <property type="entry name" value="RluA_PseudoU_synthase"/>
</dbReference>
<dbReference type="Proteomes" id="UP000199158">
    <property type="component" value="Unassembled WGS sequence"/>
</dbReference>
<dbReference type="SUPFAM" id="SSF55120">
    <property type="entry name" value="Pseudouridine synthase"/>
    <property type="match status" value="1"/>
</dbReference>
<dbReference type="STRING" id="474960.SAMN05216180_0711"/>
<keyword evidence="10" id="KW-1185">Reference proteome</keyword>
<evidence type="ECO:0000256" key="7">
    <source>
        <dbReference type="RuleBase" id="RU362028"/>
    </source>
</evidence>
<name>A0A1H7ZM55_9FIRM</name>
<comment type="catalytic activity">
    <reaction evidence="1 7">
        <text>a uridine in RNA = a pseudouridine in RNA</text>
        <dbReference type="Rhea" id="RHEA:48348"/>
        <dbReference type="Rhea" id="RHEA-COMP:12068"/>
        <dbReference type="Rhea" id="RHEA-COMP:12069"/>
        <dbReference type="ChEBI" id="CHEBI:65314"/>
        <dbReference type="ChEBI" id="CHEBI:65315"/>
    </reaction>
</comment>
<accession>A0A1H7ZM55</accession>
<gene>
    <name evidence="9" type="ORF">SAMN05216180_0711</name>
</gene>
<dbReference type="PANTHER" id="PTHR21600:SF44">
    <property type="entry name" value="RIBOSOMAL LARGE SUBUNIT PSEUDOURIDINE SYNTHASE D"/>
    <property type="match status" value="1"/>
</dbReference>
<dbReference type="PROSITE" id="PS50889">
    <property type="entry name" value="S4"/>
    <property type="match status" value="1"/>
</dbReference>
<dbReference type="EMBL" id="FOCG01000001">
    <property type="protein sequence ID" value="SEM58527.1"/>
    <property type="molecule type" value="Genomic_DNA"/>
</dbReference>
<dbReference type="GO" id="GO:0000455">
    <property type="term" value="P:enzyme-directed rRNA pseudouridine synthesis"/>
    <property type="evidence" value="ECO:0007669"/>
    <property type="project" value="UniProtKB-ARBA"/>
</dbReference>
<feature type="domain" description="RNA-binding S4" evidence="8">
    <location>
        <begin position="16"/>
        <end position="80"/>
    </location>
</feature>